<proteinExistence type="predicted"/>
<dbReference type="SUPFAM" id="SSF89796">
    <property type="entry name" value="CoA-transferase family III (CaiB/BaiF)"/>
    <property type="match status" value="1"/>
</dbReference>
<dbReference type="PANTHER" id="PTHR48207:SF3">
    <property type="entry name" value="SUCCINATE--HYDROXYMETHYLGLUTARATE COA-TRANSFERASE"/>
    <property type="match status" value="1"/>
</dbReference>
<dbReference type="InterPro" id="IPR050483">
    <property type="entry name" value="CoA-transferase_III_domain"/>
</dbReference>
<dbReference type="InterPro" id="IPR044855">
    <property type="entry name" value="CoA-Trfase_III_dom3_sf"/>
</dbReference>
<protein>
    <submittedName>
        <fullName evidence="2">CoA transferase</fullName>
    </submittedName>
</protein>
<organism evidence="2 3">
    <name type="scientific">Psychromarinibacter sediminicola</name>
    <dbReference type="NCBI Taxonomy" id="3033385"/>
    <lineage>
        <taxon>Bacteria</taxon>
        <taxon>Pseudomonadati</taxon>
        <taxon>Pseudomonadota</taxon>
        <taxon>Alphaproteobacteria</taxon>
        <taxon>Rhodobacterales</taxon>
        <taxon>Paracoccaceae</taxon>
        <taxon>Psychromarinibacter</taxon>
    </lineage>
</organism>
<dbReference type="GO" id="GO:0008410">
    <property type="term" value="F:CoA-transferase activity"/>
    <property type="evidence" value="ECO:0007669"/>
    <property type="project" value="TreeGrafter"/>
</dbReference>
<comment type="caution">
    <text evidence="2">The sequence shown here is derived from an EMBL/GenBank/DDBJ whole genome shotgun (WGS) entry which is preliminary data.</text>
</comment>
<dbReference type="InterPro" id="IPR023606">
    <property type="entry name" value="CoA-Trfase_III_dom_1_sf"/>
</dbReference>
<accession>A0AAE3NRQ1</accession>
<evidence type="ECO:0000256" key="1">
    <source>
        <dbReference type="ARBA" id="ARBA00022679"/>
    </source>
</evidence>
<dbReference type="PANTHER" id="PTHR48207">
    <property type="entry name" value="SUCCINATE--HYDROXYMETHYLGLUTARATE COA-TRANSFERASE"/>
    <property type="match status" value="1"/>
</dbReference>
<dbReference type="Gene3D" id="3.30.1540.10">
    <property type="entry name" value="formyl-coa transferase, domain 3"/>
    <property type="match status" value="1"/>
</dbReference>
<dbReference type="AlphaFoldDB" id="A0AAE3NRQ1"/>
<dbReference type="RefSeq" id="WP_275565445.1">
    <property type="nucleotide sequence ID" value="NZ_JARGYC010000002.1"/>
</dbReference>
<name>A0AAE3NRQ1_9RHOB</name>
<gene>
    <name evidence="2" type="ORF">P1J78_01000</name>
</gene>
<evidence type="ECO:0000313" key="3">
    <source>
        <dbReference type="Proteomes" id="UP001220964"/>
    </source>
</evidence>
<keyword evidence="1 2" id="KW-0808">Transferase</keyword>
<dbReference type="InterPro" id="IPR003673">
    <property type="entry name" value="CoA-Trfase_fam_III"/>
</dbReference>
<reference evidence="2" key="1">
    <citation type="submission" date="2023-03" db="EMBL/GenBank/DDBJ databases">
        <title>Multiphase analysis and comparison of six strains from genera Psychromarinibacter, Lutimaribacter, and Maritimibacter, including a novel species: Psychromarinibacter sediminicola sp. nov.</title>
        <authorList>
            <person name="Wang Y.-H."/>
            <person name="Ye M.-Q."/>
            <person name="Du Z.-J."/>
        </authorList>
    </citation>
    <scope>NUCLEOTIDE SEQUENCE</scope>
    <source>
        <strain evidence="2">C21-152</strain>
    </source>
</reference>
<dbReference type="EMBL" id="JARGYC010000002">
    <property type="protein sequence ID" value="MDF0599297.1"/>
    <property type="molecule type" value="Genomic_DNA"/>
</dbReference>
<dbReference type="Proteomes" id="UP001220964">
    <property type="component" value="Unassembled WGS sequence"/>
</dbReference>
<sequence length="408" mass="43265">MNRAQPETQAKAPGALAGVRVCDFSWVGAGPRATKELADHGAEVIKIESRARLDPSRRIPPFVNGDGPDNSAFFVMSNTSKKSVTINLSEPRGVEIAKRLALASDMVVENFGHGFLDRLGLGWETLSAERPDLVMVSISIAGRTGPLAAYRGFGNSAAATSGQSFVTGFPGGPPHLTNYAFGDVATPLFGAVAMVAALDHRRRTGKGLFVDCCQLESMMQLLSPALLAEAAGLKQGAIGNRETWCAPNGVFPCAGDDAWVAVSIRTDAEWQAFLDLAGLDTDPALATVAGRLAAPERAETLVADWTRQRSRDAAETALLAAGIPAGRVQDGREVSEDPQLEHRHIADRIEHPAMGQVRHVAPAFRMSRTPSRVGAAPLLGADTGDVLRHVLGLTRDDIETLQADGVLQ</sequence>
<dbReference type="Gene3D" id="3.40.50.10540">
    <property type="entry name" value="Crotonobetainyl-coa:carnitine coa-transferase, domain 1"/>
    <property type="match status" value="1"/>
</dbReference>
<evidence type="ECO:0000313" key="2">
    <source>
        <dbReference type="EMBL" id="MDF0599297.1"/>
    </source>
</evidence>
<keyword evidence="3" id="KW-1185">Reference proteome</keyword>
<dbReference type="Pfam" id="PF02515">
    <property type="entry name" value="CoA_transf_3"/>
    <property type="match status" value="1"/>
</dbReference>